<dbReference type="SUPFAM" id="SSF58014">
    <property type="entry name" value="Coiled-coil domain of nucleotide exchange factor GrpE"/>
    <property type="match status" value="1"/>
</dbReference>
<evidence type="ECO:0000256" key="1">
    <source>
        <dbReference type="ARBA" id="ARBA00004496"/>
    </source>
</evidence>
<dbReference type="CDD" id="cd00446">
    <property type="entry name" value="GrpE"/>
    <property type="match status" value="1"/>
</dbReference>
<dbReference type="SUPFAM" id="SSF51064">
    <property type="entry name" value="Head domain of nucleotide exchange factor GrpE"/>
    <property type="match status" value="1"/>
</dbReference>
<evidence type="ECO:0000256" key="2">
    <source>
        <dbReference type="ARBA" id="ARBA00009054"/>
    </source>
</evidence>
<dbReference type="InterPro" id="IPR000740">
    <property type="entry name" value="GrpE"/>
</dbReference>
<dbReference type="PROSITE" id="PS01071">
    <property type="entry name" value="GRPE"/>
    <property type="match status" value="1"/>
</dbReference>
<dbReference type="EMBL" id="JAGYPG010000001">
    <property type="protein sequence ID" value="MBS4194739.1"/>
    <property type="molecule type" value="Genomic_DNA"/>
</dbReference>
<gene>
    <name evidence="10 15" type="primary">grpE</name>
    <name evidence="15" type="ORF">KHA97_06575</name>
</gene>
<evidence type="ECO:0000313" key="16">
    <source>
        <dbReference type="Proteomes" id="UP000681414"/>
    </source>
</evidence>
<dbReference type="HAMAP" id="MF_01151">
    <property type="entry name" value="GrpE"/>
    <property type="match status" value="1"/>
</dbReference>
<dbReference type="InterPro" id="IPR013805">
    <property type="entry name" value="GrpE_CC"/>
</dbReference>
<dbReference type="Gene3D" id="3.90.20.20">
    <property type="match status" value="1"/>
</dbReference>
<feature type="coiled-coil region" evidence="13">
    <location>
        <begin position="60"/>
        <end position="87"/>
    </location>
</feature>
<dbReference type="Pfam" id="PF01025">
    <property type="entry name" value="GrpE"/>
    <property type="match status" value="1"/>
</dbReference>
<evidence type="ECO:0000256" key="6">
    <source>
        <dbReference type="ARBA" id="ARBA00023186"/>
    </source>
</evidence>
<evidence type="ECO:0000313" key="15">
    <source>
        <dbReference type="EMBL" id="MBS4194739.1"/>
    </source>
</evidence>
<organism evidence="15 16">
    <name type="scientific">Lederbergia citri</name>
    <dbReference type="NCBI Taxonomy" id="2833580"/>
    <lineage>
        <taxon>Bacteria</taxon>
        <taxon>Bacillati</taxon>
        <taxon>Bacillota</taxon>
        <taxon>Bacilli</taxon>
        <taxon>Bacillales</taxon>
        <taxon>Bacillaceae</taxon>
        <taxon>Lederbergia</taxon>
    </lineage>
</organism>
<dbReference type="Gene3D" id="2.30.22.10">
    <property type="entry name" value="Head domain of nucleotide exchange factor GrpE"/>
    <property type="match status" value="1"/>
</dbReference>
<evidence type="ECO:0000256" key="7">
    <source>
        <dbReference type="ARBA" id="ARBA00053401"/>
    </source>
</evidence>
<dbReference type="GO" id="GO:0051087">
    <property type="term" value="F:protein-folding chaperone binding"/>
    <property type="evidence" value="ECO:0007669"/>
    <property type="project" value="InterPro"/>
</dbReference>
<keyword evidence="16" id="KW-1185">Reference proteome</keyword>
<feature type="compositionally biased region" description="Basic and acidic residues" evidence="14">
    <location>
        <begin position="1"/>
        <end position="12"/>
    </location>
</feature>
<reference evidence="15 16" key="1">
    <citation type="submission" date="2021-05" db="EMBL/GenBank/DDBJ databases">
        <title>Novel Bacillus species.</title>
        <authorList>
            <person name="Liu G."/>
        </authorList>
    </citation>
    <scope>NUCLEOTIDE SEQUENCE [LARGE SCALE GENOMIC DNA]</scope>
    <source>
        <strain evidence="16">FJAT-49780</strain>
    </source>
</reference>
<keyword evidence="4 10" id="KW-0963">Cytoplasm</keyword>
<evidence type="ECO:0000256" key="5">
    <source>
        <dbReference type="ARBA" id="ARBA00023016"/>
    </source>
</evidence>
<dbReference type="RefSeq" id="WP_213123898.1">
    <property type="nucleotide sequence ID" value="NZ_JAGYPG010000001.1"/>
</dbReference>
<sequence length="212" mass="24456">MENQTKETEQLKEQTNGAVEETETNTSFKEETVVGNDTADVGQAESNEDKEDSFKEENVVDESAIKISELEKKLDESENRYLRLYADFENFRRRSQLEKESSEKYRSQSLITNLLPAIDNFERALQIEPNDEQSKALLEGVRMVYRSIIDVLKDEGAEQIEAVGQEFDPNYHQAVMQTDDPEFGSNIVVEEFQKGYKLKDRVIRPSMVKVNQ</sequence>
<dbReference type="PANTHER" id="PTHR21237">
    <property type="entry name" value="GRPE PROTEIN"/>
    <property type="match status" value="1"/>
</dbReference>
<evidence type="ECO:0000256" key="11">
    <source>
        <dbReference type="RuleBase" id="RU000639"/>
    </source>
</evidence>
<accession>A0A942TE18</accession>
<name>A0A942TE18_9BACI</name>
<evidence type="ECO:0000256" key="10">
    <source>
        <dbReference type="HAMAP-Rule" id="MF_01151"/>
    </source>
</evidence>
<keyword evidence="6 10" id="KW-0143">Chaperone</keyword>
<evidence type="ECO:0000256" key="8">
    <source>
        <dbReference type="ARBA" id="ARBA00072274"/>
    </source>
</evidence>
<dbReference type="Proteomes" id="UP000681414">
    <property type="component" value="Unassembled WGS sequence"/>
</dbReference>
<proteinExistence type="inferred from homology"/>
<dbReference type="GO" id="GO:0051082">
    <property type="term" value="F:unfolded protein binding"/>
    <property type="evidence" value="ECO:0007669"/>
    <property type="project" value="TreeGrafter"/>
</dbReference>
<protein>
    <recommendedName>
        <fullName evidence="8 10">Protein GrpE</fullName>
    </recommendedName>
    <alternativeName>
        <fullName evidence="9 10">HSP-70 cofactor</fullName>
    </alternativeName>
</protein>
<comment type="subunit">
    <text evidence="3 10">Homodimer.</text>
</comment>
<feature type="region of interest" description="Disordered" evidence="14">
    <location>
        <begin position="1"/>
        <end position="58"/>
    </location>
</feature>
<dbReference type="GO" id="GO:0042803">
    <property type="term" value="F:protein homodimerization activity"/>
    <property type="evidence" value="ECO:0007669"/>
    <property type="project" value="InterPro"/>
</dbReference>
<dbReference type="GO" id="GO:0000774">
    <property type="term" value="F:adenyl-nucleotide exchange factor activity"/>
    <property type="evidence" value="ECO:0007669"/>
    <property type="project" value="InterPro"/>
</dbReference>
<evidence type="ECO:0000256" key="13">
    <source>
        <dbReference type="SAM" id="Coils"/>
    </source>
</evidence>
<dbReference type="PANTHER" id="PTHR21237:SF23">
    <property type="entry name" value="GRPE PROTEIN HOMOLOG, MITOCHONDRIAL"/>
    <property type="match status" value="1"/>
</dbReference>
<dbReference type="AlphaFoldDB" id="A0A942TE18"/>
<evidence type="ECO:0000256" key="4">
    <source>
        <dbReference type="ARBA" id="ARBA00022490"/>
    </source>
</evidence>
<comment type="similarity">
    <text evidence="2 10 12">Belongs to the GrpE family.</text>
</comment>
<dbReference type="GO" id="GO:0006457">
    <property type="term" value="P:protein folding"/>
    <property type="evidence" value="ECO:0007669"/>
    <property type="project" value="InterPro"/>
</dbReference>
<dbReference type="GO" id="GO:0005737">
    <property type="term" value="C:cytoplasm"/>
    <property type="evidence" value="ECO:0007669"/>
    <property type="project" value="UniProtKB-SubCell"/>
</dbReference>
<dbReference type="NCBIfam" id="NF010738">
    <property type="entry name" value="PRK14140.1"/>
    <property type="match status" value="1"/>
</dbReference>
<evidence type="ECO:0000256" key="9">
    <source>
        <dbReference type="ARBA" id="ARBA00076414"/>
    </source>
</evidence>
<keyword evidence="5 10" id="KW-0346">Stress response</keyword>
<evidence type="ECO:0000256" key="14">
    <source>
        <dbReference type="SAM" id="MobiDB-lite"/>
    </source>
</evidence>
<comment type="function">
    <text evidence="7 10 11">Participates actively in the response to hyperosmotic and heat shock by preventing the aggregation of stress-denatured proteins, in association with DnaK and GrpE. It is the nucleotide exchange factor for DnaK and may function as a thermosensor. Unfolded proteins bind initially to DnaJ; upon interaction with the DnaJ-bound protein, DnaK hydrolyzes its bound ATP, resulting in the formation of a stable complex. GrpE releases ADP from DnaK; ATP binding to DnaK triggers the release of the substrate protein, thus completing the reaction cycle. Several rounds of ATP-dependent interactions between DnaJ, DnaK and GrpE are required for fully efficient folding.</text>
</comment>
<comment type="caution">
    <text evidence="15">The sequence shown here is derived from an EMBL/GenBank/DDBJ whole genome shotgun (WGS) entry which is preliminary data.</text>
</comment>
<dbReference type="InterPro" id="IPR009012">
    <property type="entry name" value="GrpE_head"/>
</dbReference>
<keyword evidence="13" id="KW-0175">Coiled coil</keyword>
<comment type="subcellular location">
    <subcellularLocation>
        <location evidence="1 10">Cytoplasm</location>
    </subcellularLocation>
</comment>
<evidence type="ECO:0000256" key="3">
    <source>
        <dbReference type="ARBA" id="ARBA00011738"/>
    </source>
</evidence>
<dbReference type="FunFam" id="2.30.22.10:FF:000001">
    <property type="entry name" value="Protein GrpE"/>
    <property type="match status" value="1"/>
</dbReference>
<evidence type="ECO:0000256" key="12">
    <source>
        <dbReference type="RuleBase" id="RU004478"/>
    </source>
</evidence>
<dbReference type="PRINTS" id="PR00773">
    <property type="entry name" value="GRPEPROTEIN"/>
</dbReference>